<evidence type="ECO:0000259" key="8">
    <source>
        <dbReference type="Pfam" id="PF01425"/>
    </source>
</evidence>
<dbReference type="InterPro" id="IPR000120">
    <property type="entry name" value="Amidase"/>
</dbReference>
<comment type="subunit">
    <text evidence="1 7">Heterotrimer of A, B and C subunits.</text>
</comment>
<dbReference type="GO" id="GO:0006412">
    <property type="term" value="P:translation"/>
    <property type="evidence" value="ECO:0007669"/>
    <property type="project" value="UniProtKB-UniRule"/>
</dbReference>
<comment type="catalytic activity">
    <reaction evidence="7">
        <text>L-glutamyl-tRNA(Gln) + L-glutamine + ATP + H2O = L-glutaminyl-tRNA(Gln) + L-glutamate + ADP + phosphate + H(+)</text>
        <dbReference type="Rhea" id="RHEA:17521"/>
        <dbReference type="Rhea" id="RHEA-COMP:9681"/>
        <dbReference type="Rhea" id="RHEA-COMP:9684"/>
        <dbReference type="ChEBI" id="CHEBI:15377"/>
        <dbReference type="ChEBI" id="CHEBI:15378"/>
        <dbReference type="ChEBI" id="CHEBI:29985"/>
        <dbReference type="ChEBI" id="CHEBI:30616"/>
        <dbReference type="ChEBI" id="CHEBI:43474"/>
        <dbReference type="ChEBI" id="CHEBI:58359"/>
        <dbReference type="ChEBI" id="CHEBI:78520"/>
        <dbReference type="ChEBI" id="CHEBI:78521"/>
        <dbReference type="ChEBI" id="CHEBI:456216"/>
        <dbReference type="EC" id="6.3.5.7"/>
    </reaction>
</comment>
<dbReference type="PANTHER" id="PTHR11895:SF7">
    <property type="entry name" value="GLUTAMYL-TRNA(GLN) AMIDOTRANSFERASE SUBUNIT A, MITOCHONDRIAL"/>
    <property type="match status" value="1"/>
</dbReference>
<evidence type="ECO:0000256" key="3">
    <source>
        <dbReference type="ARBA" id="ARBA00022598"/>
    </source>
</evidence>
<feature type="active site" description="Charge relay system" evidence="7">
    <location>
        <position position="151"/>
    </location>
</feature>
<evidence type="ECO:0000313" key="9">
    <source>
        <dbReference type="EMBL" id="SDF24014.1"/>
    </source>
</evidence>
<keyword evidence="5 7" id="KW-0067">ATP-binding</keyword>
<dbReference type="InterPro" id="IPR023631">
    <property type="entry name" value="Amidase_dom"/>
</dbReference>
<evidence type="ECO:0000256" key="5">
    <source>
        <dbReference type="ARBA" id="ARBA00022840"/>
    </source>
</evidence>
<feature type="active site" description="Charge relay system" evidence="7">
    <location>
        <position position="76"/>
    </location>
</feature>
<accession>A0A1G7JGV6</accession>
<dbReference type="OrthoDB" id="9811471at2"/>
<protein>
    <recommendedName>
        <fullName evidence="2 7">Glutamyl-tRNA(Gln) amidotransferase subunit A</fullName>
        <shortName evidence="7">Glu-ADT subunit A</shortName>
        <ecNumber evidence="7">6.3.5.7</ecNumber>
    </recommendedName>
</protein>
<dbReference type="GO" id="GO:0005524">
    <property type="term" value="F:ATP binding"/>
    <property type="evidence" value="ECO:0007669"/>
    <property type="project" value="UniProtKB-KW"/>
</dbReference>
<evidence type="ECO:0000256" key="1">
    <source>
        <dbReference type="ARBA" id="ARBA00011123"/>
    </source>
</evidence>
<dbReference type="GO" id="GO:0030956">
    <property type="term" value="C:glutamyl-tRNA(Gln) amidotransferase complex"/>
    <property type="evidence" value="ECO:0007669"/>
    <property type="project" value="InterPro"/>
</dbReference>
<dbReference type="SUPFAM" id="SSF75304">
    <property type="entry name" value="Amidase signature (AS) enzymes"/>
    <property type="match status" value="1"/>
</dbReference>
<dbReference type="InterPro" id="IPR004412">
    <property type="entry name" value="GatA"/>
</dbReference>
<evidence type="ECO:0000256" key="6">
    <source>
        <dbReference type="ARBA" id="ARBA00022917"/>
    </source>
</evidence>
<dbReference type="AlphaFoldDB" id="A0A1G7JGV6"/>
<reference evidence="10" key="1">
    <citation type="submission" date="2016-10" db="EMBL/GenBank/DDBJ databases">
        <authorList>
            <person name="Varghese N."/>
            <person name="Submissions S."/>
        </authorList>
    </citation>
    <scope>NUCLEOTIDE SEQUENCE [LARGE SCALE GENOMIC DNA]</scope>
    <source>
        <strain evidence="10">DSM 25329</strain>
    </source>
</reference>
<name>A0A1G7JGV6_9BACT</name>
<comment type="function">
    <text evidence="7">Allows the formation of correctly charged Gln-tRNA(Gln) through the transamidation of misacylated Glu-tRNA(Gln) in organisms which lack glutaminyl-tRNA synthetase. The reaction takes place in the presence of glutamine and ATP through an activated gamma-phospho-Glu-tRNA(Gln).</text>
</comment>
<dbReference type="Pfam" id="PF01425">
    <property type="entry name" value="Amidase"/>
    <property type="match status" value="1"/>
</dbReference>
<dbReference type="NCBIfam" id="TIGR00132">
    <property type="entry name" value="gatA"/>
    <property type="match status" value="1"/>
</dbReference>
<dbReference type="EMBL" id="FNAN01000009">
    <property type="protein sequence ID" value="SDF24014.1"/>
    <property type="molecule type" value="Genomic_DNA"/>
</dbReference>
<keyword evidence="4 7" id="KW-0547">Nucleotide-binding</keyword>
<organism evidence="9 10">
    <name type="scientific">Dyadobacter soli</name>
    <dbReference type="NCBI Taxonomy" id="659014"/>
    <lineage>
        <taxon>Bacteria</taxon>
        <taxon>Pseudomonadati</taxon>
        <taxon>Bacteroidota</taxon>
        <taxon>Cytophagia</taxon>
        <taxon>Cytophagales</taxon>
        <taxon>Spirosomataceae</taxon>
        <taxon>Dyadobacter</taxon>
    </lineage>
</organism>
<dbReference type="RefSeq" id="WP_090152259.1">
    <property type="nucleotide sequence ID" value="NZ_FNAN01000009.1"/>
</dbReference>
<sequence length="485" mass="52765">MKEYLTLAEIQRDLREEGLTCVKLVDRYLEKIEANKHLNAFVEVYTEEAKKAALAVDAKIADGTAGKLAGMVIGLKDVLSLTGHGLQAGSQILQNYTAPYTATAVQRLIDEDAIIIGRQNCDEFAMGSSNENSSFGPVLNAVNNAKVPGGSSGGSAVAVQAGLCHASLGSDTGGSVRQPAAFCGVIGVKPSYGRVSRFGLIAYASSFDCIGPITKSVADSALLLEVMSGADDFDSTVSERPVPAYTANLEWKGKAKIGYIKSAVENEAIAPEIRRQTSEVLNRLRAEGHEVTGIDMPLLDSLLPTYYILTTAEASSNLSRFDGVRYGYRSPESVDLESMYKKTRTEGFGDEVRRRILLGTFVLSANYYDAYYTKAQRVRRLVREETRRFFEQFDFLVSPVTPTTAFTIGEKTEDPLQMYLADIFTVQANVVGNPAVSIPNGLDDQGMPIGIQIMAPYFGEEKMLAFANYLTELNKEGTIAYNQSN</sequence>
<keyword evidence="9" id="KW-0808">Transferase</keyword>
<comment type="similarity">
    <text evidence="7">Belongs to the amidase family. GatA subfamily.</text>
</comment>
<dbReference type="InterPro" id="IPR036928">
    <property type="entry name" value="AS_sf"/>
</dbReference>
<dbReference type="STRING" id="659014.SAMN04487996_109285"/>
<dbReference type="HAMAP" id="MF_00120">
    <property type="entry name" value="GatA"/>
    <property type="match status" value="1"/>
</dbReference>
<dbReference type="Gene3D" id="3.90.1300.10">
    <property type="entry name" value="Amidase signature (AS) domain"/>
    <property type="match status" value="1"/>
</dbReference>
<keyword evidence="3 7" id="KW-0436">Ligase</keyword>
<feature type="active site" description="Acyl-ester intermediate" evidence="7">
    <location>
        <position position="175"/>
    </location>
</feature>
<dbReference type="GO" id="GO:0016740">
    <property type="term" value="F:transferase activity"/>
    <property type="evidence" value="ECO:0007669"/>
    <property type="project" value="UniProtKB-KW"/>
</dbReference>
<keyword evidence="6 7" id="KW-0648">Protein biosynthesis</keyword>
<dbReference type="PANTHER" id="PTHR11895">
    <property type="entry name" value="TRANSAMIDASE"/>
    <property type="match status" value="1"/>
</dbReference>
<keyword evidence="10" id="KW-1185">Reference proteome</keyword>
<evidence type="ECO:0000256" key="7">
    <source>
        <dbReference type="HAMAP-Rule" id="MF_00120"/>
    </source>
</evidence>
<gene>
    <name evidence="7" type="primary">gatA</name>
    <name evidence="9" type="ORF">SAMN04487996_109285</name>
</gene>
<dbReference type="EC" id="6.3.5.7" evidence="7"/>
<evidence type="ECO:0000313" key="10">
    <source>
        <dbReference type="Proteomes" id="UP000198748"/>
    </source>
</evidence>
<evidence type="ECO:0000256" key="4">
    <source>
        <dbReference type="ARBA" id="ARBA00022741"/>
    </source>
</evidence>
<proteinExistence type="inferred from homology"/>
<dbReference type="Proteomes" id="UP000198748">
    <property type="component" value="Unassembled WGS sequence"/>
</dbReference>
<feature type="domain" description="Amidase" evidence="8">
    <location>
        <begin position="24"/>
        <end position="464"/>
    </location>
</feature>
<evidence type="ECO:0000256" key="2">
    <source>
        <dbReference type="ARBA" id="ARBA00014428"/>
    </source>
</evidence>
<dbReference type="GO" id="GO:0050567">
    <property type="term" value="F:glutaminyl-tRNA synthase (glutamine-hydrolyzing) activity"/>
    <property type="evidence" value="ECO:0007669"/>
    <property type="project" value="UniProtKB-UniRule"/>
</dbReference>